<keyword evidence="3 6" id="KW-0812">Transmembrane</keyword>
<keyword evidence="5 6" id="KW-0472">Membrane</keyword>
<gene>
    <name evidence="9" type="ORF">DUE52_00280</name>
</gene>
<accession>A0A368JUR4</accession>
<evidence type="ECO:0000313" key="10">
    <source>
        <dbReference type="Proteomes" id="UP000253383"/>
    </source>
</evidence>
<dbReference type="RefSeq" id="WP_114403941.1">
    <property type="nucleotide sequence ID" value="NZ_QOWE01000001.1"/>
</dbReference>
<proteinExistence type="predicted"/>
<evidence type="ECO:0000313" key="9">
    <source>
        <dbReference type="EMBL" id="RCR71410.1"/>
    </source>
</evidence>
<keyword evidence="4 6" id="KW-1133">Transmembrane helix</keyword>
<dbReference type="InterPro" id="IPR050250">
    <property type="entry name" value="Macrolide_Exporter_MacB"/>
</dbReference>
<protein>
    <submittedName>
        <fullName evidence="9">ABC transporter permease</fullName>
    </submittedName>
</protein>
<dbReference type="AlphaFoldDB" id="A0A368JUR4"/>
<dbReference type="OrthoDB" id="5933722at2"/>
<dbReference type="GO" id="GO:0022857">
    <property type="term" value="F:transmembrane transporter activity"/>
    <property type="evidence" value="ECO:0007669"/>
    <property type="project" value="TreeGrafter"/>
</dbReference>
<evidence type="ECO:0000256" key="4">
    <source>
        <dbReference type="ARBA" id="ARBA00022989"/>
    </source>
</evidence>
<feature type="domain" description="MacB-like periplasmic core" evidence="8">
    <location>
        <begin position="21"/>
        <end position="241"/>
    </location>
</feature>
<dbReference type="PANTHER" id="PTHR30572">
    <property type="entry name" value="MEMBRANE COMPONENT OF TRANSPORTER-RELATED"/>
    <property type="match status" value="1"/>
</dbReference>
<reference evidence="9 10" key="1">
    <citation type="submission" date="2018-07" db="EMBL/GenBank/DDBJ databases">
        <title>Genome analysis of Larkinella rosea.</title>
        <authorList>
            <person name="Zhou Z."/>
            <person name="Wang G."/>
        </authorList>
    </citation>
    <scope>NUCLEOTIDE SEQUENCE [LARGE SCALE GENOMIC DNA]</scope>
    <source>
        <strain evidence="10">zzj9</strain>
    </source>
</reference>
<feature type="transmembrane region" description="Helical" evidence="6">
    <location>
        <begin position="339"/>
        <end position="358"/>
    </location>
</feature>
<feature type="transmembrane region" description="Helical" evidence="6">
    <location>
        <begin position="284"/>
        <end position="304"/>
    </location>
</feature>
<feature type="transmembrane region" description="Helical" evidence="6">
    <location>
        <begin position="378"/>
        <end position="400"/>
    </location>
</feature>
<feature type="transmembrane region" description="Helical" evidence="6">
    <location>
        <begin position="734"/>
        <end position="753"/>
    </location>
</feature>
<evidence type="ECO:0000256" key="6">
    <source>
        <dbReference type="SAM" id="Phobius"/>
    </source>
</evidence>
<organism evidence="9 10">
    <name type="scientific">Larkinella punicea</name>
    <dbReference type="NCBI Taxonomy" id="2315727"/>
    <lineage>
        <taxon>Bacteria</taxon>
        <taxon>Pseudomonadati</taxon>
        <taxon>Bacteroidota</taxon>
        <taxon>Cytophagia</taxon>
        <taxon>Cytophagales</taxon>
        <taxon>Spirosomataceae</taxon>
        <taxon>Larkinella</taxon>
    </lineage>
</organism>
<evidence type="ECO:0000259" key="8">
    <source>
        <dbReference type="Pfam" id="PF12704"/>
    </source>
</evidence>
<keyword evidence="2" id="KW-1003">Cell membrane</keyword>
<dbReference type="Pfam" id="PF02687">
    <property type="entry name" value="FtsX"/>
    <property type="match status" value="2"/>
</dbReference>
<evidence type="ECO:0000256" key="3">
    <source>
        <dbReference type="ARBA" id="ARBA00022692"/>
    </source>
</evidence>
<feature type="transmembrane region" description="Helical" evidence="6">
    <location>
        <begin position="681"/>
        <end position="706"/>
    </location>
</feature>
<feature type="domain" description="MacB-like periplasmic core" evidence="8">
    <location>
        <begin position="440"/>
        <end position="631"/>
    </location>
</feature>
<comment type="subcellular location">
    <subcellularLocation>
        <location evidence="1">Cell membrane</location>
        <topology evidence="1">Multi-pass membrane protein</topology>
    </subcellularLocation>
</comment>
<evidence type="ECO:0000256" key="2">
    <source>
        <dbReference type="ARBA" id="ARBA00022475"/>
    </source>
</evidence>
<evidence type="ECO:0000259" key="7">
    <source>
        <dbReference type="Pfam" id="PF02687"/>
    </source>
</evidence>
<dbReference type="PANTHER" id="PTHR30572:SF18">
    <property type="entry name" value="ABC-TYPE MACROLIDE FAMILY EXPORT SYSTEM PERMEASE COMPONENT 2"/>
    <property type="match status" value="1"/>
</dbReference>
<dbReference type="Proteomes" id="UP000253383">
    <property type="component" value="Unassembled WGS sequence"/>
</dbReference>
<feature type="transmembrane region" description="Helical" evidence="6">
    <location>
        <begin position="428"/>
        <end position="447"/>
    </location>
</feature>
<dbReference type="InterPro" id="IPR025857">
    <property type="entry name" value="MacB_PCD"/>
</dbReference>
<feature type="transmembrane region" description="Helical" evidence="6">
    <location>
        <begin position="768"/>
        <end position="788"/>
    </location>
</feature>
<feature type="domain" description="ABC3 transporter permease C-terminal" evidence="7">
    <location>
        <begin position="685"/>
        <end position="798"/>
    </location>
</feature>
<evidence type="ECO:0000256" key="5">
    <source>
        <dbReference type="ARBA" id="ARBA00023136"/>
    </source>
</evidence>
<name>A0A368JUR4_9BACT</name>
<dbReference type="GO" id="GO:0005886">
    <property type="term" value="C:plasma membrane"/>
    <property type="evidence" value="ECO:0007669"/>
    <property type="project" value="UniProtKB-SubCell"/>
</dbReference>
<dbReference type="EMBL" id="QOWE01000001">
    <property type="protein sequence ID" value="RCR71410.1"/>
    <property type="molecule type" value="Genomic_DNA"/>
</dbReference>
<evidence type="ECO:0000256" key="1">
    <source>
        <dbReference type="ARBA" id="ARBA00004651"/>
    </source>
</evidence>
<sequence length="805" mass="89879">MLRNYFKIAWRNLLKHPATTSIHLIGLTLGLTTCLLILLFVQNEWGYDRHLKQGDRIYRVNLIRTTGAEAEKSGITPYPLAPAMRTDFADWPKVTRIHADRDLSVLVSPQKILKEDNVVFAEPDFIDLFDIEMVEGNGKNVLAEPNKVILTQKTAQKYFGSASALGKTLRISNDLKVQVAGVMRDMPSQTNFPVTMLVSFVSMKTFFSFGIDQWGLRSGGSVFTVLPEGKSPEQYAARLRQAEKKYFSSRDGETSTLVLQPLHDIHFNPDYEGTILTAAISPTYLYVFGAVGLFVLLIACVNFINMSTARAMTRAKEVGVRKVIGATQGQLVWQFLSEALWLTGISALLSLLLTNFLLPVVNDFLQKQITSEWLQTSAILVALALFTALLAGLYPAFFLARFRPIRALKTATEAGGLRSGRVWLRQGLVVFQFSISLILAVGVLIIYRQMNYFRQKDLGFKRDAIVTVAIPDSKKMVVLGQSLRQIPGVEHLSFALGAPTSPNNFGTDMRPDPANPTKKINISLKLADADYLKTYGLKLVAGRFLEHRDTVAISGSIPEEKRRYAFVVNENTVKALGYAKPEQILGRRIRVGINDIEAEVVGVVKDFHTSSLHNPIEPMVMMNLPEFYYSVGLNLRTSNYTGTMAAIETAWKEMYPESLFDAKFLDDSLQELYQDEQRQFALLRVFAGIALVICCLGLWGLATFTIERRTKEIGVRKVLGASVTGIVALISKDFLKLVLLALVIATPIAWYAMESWLKEFSYRIDVEWWVFGLVGVVSILIAFATVSFQSIKAALMNPVTSLRSE</sequence>
<keyword evidence="10" id="KW-1185">Reference proteome</keyword>
<dbReference type="InterPro" id="IPR003838">
    <property type="entry name" value="ABC3_permease_C"/>
</dbReference>
<dbReference type="Pfam" id="PF12704">
    <property type="entry name" value="MacB_PCD"/>
    <property type="match status" value="2"/>
</dbReference>
<feature type="transmembrane region" description="Helical" evidence="6">
    <location>
        <begin position="20"/>
        <end position="41"/>
    </location>
</feature>
<comment type="caution">
    <text evidence="9">The sequence shown here is derived from an EMBL/GenBank/DDBJ whole genome shotgun (WGS) entry which is preliminary data.</text>
</comment>
<feature type="domain" description="ABC3 transporter permease C-terminal" evidence="7">
    <location>
        <begin position="291"/>
        <end position="400"/>
    </location>
</feature>